<accession>A0ABS1T206</accession>
<organism evidence="2 3">
    <name type="scientific">Shewanella schlegeliana</name>
    <dbReference type="NCBI Taxonomy" id="190308"/>
    <lineage>
        <taxon>Bacteria</taxon>
        <taxon>Pseudomonadati</taxon>
        <taxon>Pseudomonadota</taxon>
        <taxon>Gammaproteobacteria</taxon>
        <taxon>Alteromonadales</taxon>
        <taxon>Shewanellaceae</taxon>
        <taxon>Shewanella</taxon>
    </lineage>
</organism>
<dbReference type="RefSeq" id="WP_202722103.1">
    <property type="nucleotide sequence ID" value="NZ_BPEX01000005.1"/>
</dbReference>
<protein>
    <submittedName>
        <fullName evidence="2">NiFe hydrogenase</fullName>
    </submittedName>
</protein>
<keyword evidence="3" id="KW-1185">Reference proteome</keyword>
<sequence length="584" mass="65755">MKNIRFEFNCTRDVPFYGHLCNQYLQNEQFDVTIGKKDNLYYIEALGEQAQLEQLADAIANDFLISTWLVKPQIKAIEEPIGRKKLLPVEALEIEYCQHCQPQLGDNQAKHFGDIGFNCPCCQAHTRISTAEQAISLADARALVKQLDTLGSIQLPQDKDKTGPIISFHPIENQPPENRHQLVICNPNNLHAHFSVNDSQILALSSIEKPFIRARSINNHPRLKQPLYEISFANSRLLLVICEILRQQGTDYIYIANAQNPRITMIDAKWSLIATPPTPHKVLIEAARQPLHDDAKAGSYQARWASKQIEILTNKQADNEVEPINSAASCALHGATIGDNKPKNVAALYFSRSNKTQIVTLDGKQQLELFFEFPNLPDNGYDIVHQLELSPQKNLLDKFKAHYPDDYLKLLSLKLAQPTDNIETLWAISAIFLGAASKIDEPRDLSKTELCDFVVARAMCHKGANAPRVDFPLTRGEAFRSLNWCKTLGTIISFRLAEEENIDKLAFGMHDSFADYLCNWIEHLDQNISIKSVVIAGDSFANEILAQRVALRLGKNFALNTNLQMDLDGLNIAAGALYLKQRRH</sequence>
<dbReference type="EMBL" id="JAESVD010000006">
    <property type="protein sequence ID" value="MBL4913847.1"/>
    <property type="molecule type" value="Genomic_DNA"/>
</dbReference>
<dbReference type="Gene3D" id="3.30.420.40">
    <property type="match status" value="1"/>
</dbReference>
<reference evidence="2 3" key="1">
    <citation type="submission" date="2021-01" db="EMBL/GenBank/DDBJ databases">
        <title>Genome sequence of Shewanella schlegeliana JCM 11561.</title>
        <authorList>
            <person name="Zhang H."/>
            <person name="Li C."/>
        </authorList>
    </citation>
    <scope>NUCLEOTIDE SEQUENCE [LARGE SCALE GENOMIC DNA]</scope>
    <source>
        <strain evidence="2 3">JCM 11561</strain>
    </source>
</reference>
<feature type="domain" description="Carbamoyltransferase Kae1-like" evidence="1">
    <location>
        <begin position="463"/>
        <end position="558"/>
    </location>
</feature>
<dbReference type="InterPro" id="IPR055128">
    <property type="entry name" value="HypF_C_2"/>
</dbReference>
<dbReference type="Pfam" id="PF22521">
    <property type="entry name" value="HypF_C_2"/>
    <property type="match status" value="1"/>
</dbReference>
<comment type="caution">
    <text evidence="2">The sequence shown here is derived from an EMBL/GenBank/DDBJ whole genome shotgun (WGS) entry which is preliminary data.</text>
</comment>
<evidence type="ECO:0000259" key="1">
    <source>
        <dbReference type="Pfam" id="PF22521"/>
    </source>
</evidence>
<gene>
    <name evidence="2" type="ORF">JMA39_12020</name>
</gene>
<proteinExistence type="predicted"/>
<evidence type="ECO:0000313" key="3">
    <source>
        <dbReference type="Proteomes" id="UP000604898"/>
    </source>
</evidence>
<dbReference type="Proteomes" id="UP000604898">
    <property type="component" value="Unassembled WGS sequence"/>
</dbReference>
<evidence type="ECO:0000313" key="2">
    <source>
        <dbReference type="EMBL" id="MBL4913847.1"/>
    </source>
</evidence>
<name>A0ABS1T206_9GAMM</name>